<reference evidence="2 3" key="1">
    <citation type="submission" date="2012-02" db="EMBL/GenBank/DDBJ databases">
        <title>The Genome Sequence of Bacteroides nordii CL02T12C05.</title>
        <authorList>
            <consortium name="The Broad Institute Genome Sequencing Platform"/>
            <person name="Earl A."/>
            <person name="Ward D."/>
            <person name="Feldgarden M."/>
            <person name="Gevers D."/>
            <person name="Zitomersky N.L."/>
            <person name="Coyne M.J."/>
            <person name="Comstock L.E."/>
            <person name="Young S.K."/>
            <person name="Zeng Q."/>
            <person name="Gargeya S."/>
            <person name="Fitzgerald M."/>
            <person name="Haas B."/>
            <person name="Abouelleil A."/>
            <person name="Alvarado L."/>
            <person name="Arachchi H.M."/>
            <person name="Berlin A."/>
            <person name="Chapman S.B."/>
            <person name="Gearin G."/>
            <person name="Goldberg J."/>
            <person name="Griggs A."/>
            <person name="Gujja S."/>
            <person name="Hansen M."/>
            <person name="Heiman D."/>
            <person name="Howarth C."/>
            <person name="Larimer J."/>
            <person name="Lui A."/>
            <person name="MacDonald P.J.P."/>
            <person name="McCowen C."/>
            <person name="Montmayeur A."/>
            <person name="Murphy C."/>
            <person name="Neiman D."/>
            <person name="Pearson M."/>
            <person name="Priest M."/>
            <person name="Roberts A."/>
            <person name="Saif S."/>
            <person name="Shea T."/>
            <person name="Sisk P."/>
            <person name="Stolte C."/>
            <person name="Sykes S."/>
            <person name="Wortman J."/>
            <person name="Nusbaum C."/>
            <person name="Birren B."/>
        </authorList>
    </citation>
    <scope>NUCLEOTIDE SEQUENCE [LARGE SCALE GENOMIC DNA]</scope>
    <source>
        <strain evidence="2 3">CL02T12C05</strain>
    </source>
</reference>
<dbReference type="STRING" id="997884.HMPREF1068_02939"/>
<keyword evidence="1" id="KW-1133">Transmembrane helix</keyword>
<keyword evidence="3" id="KW-1185">Reference proteome</keyword>
<dbReference type="GeneID" id="69503249"/>
<dbReference type="RefSeq" id="WP_002560905.1">
    <property type="nucleotide sequence ID" value="NZ_JH724315.1"/>
</dbReference>
<dbReference type="Proteomes" id="UP000003089">
    <property type="component" value="Unassembled WGS sequence"/>
</dbReference>
<evidence type="ECO:0000313" key="3">
    <source>
        <dbReference type="Proteomes" id="UP000003089"/>
    </source>
</evidence>
<sequence>MNKNEWIQRSRFAMIGTLMTIASLMFLFYIGSSLMGTTKKYHAQEITQSLF</sequence>
<name>I8XAI3_9BACE</name>
<dbReference type="PATRIC" id="fig|997884.3.peg.3019"/>
<feature type="transmembrane region" description="Helical" evidence="1">
    <location>
        <begin position="12"/>
        <end position="31"/>
    </location>
</feature>
<protein>
    <submittedName>
        <fullName evidence="2">Uncharacterized protein</fullName>
    </submittedName>
</protein>
<gene>
    <name evidence="2" type="ORF">HMPREF1068_02939</name>
</gene>
<accession>I8XAI3</accession>
<proteinExistence type="predicted"/>
<dbReference type="AlphaFoldDB" id="I8XAI3"/>
<keyword evidence="1" id="KW-0472">Membrane</keyword>
<keyword evidence="1" id="KW-0812">Transmembrane</keyword>
<organism evidence="2 3">
    <name type="scientific">Bacteroides nordii CL02T12C05</name>
    <dbReference type="NCBI Taxonomy" id="997884"/>
    <lineage>
        <taxon>Bacteria</taxon>
        <taxon>Pseudomonadati</taxon>
        <taxon>Bacteroidota</taxon>
        <taxon>Bacteroidia</taxon>
        <taxon>Bacteroidales</taxon>
        <taxon>Bacteroidaceae</taxon>
        <taxon>Bacteroides</taxon>
    </lineage>
</organism>
<dbReference type="EMBL" id="AGXS01000020">
    <property type="protein sequence ID" value="EIY47860.1"/>
    <property type="molecule type" value="Genomic_DNA"/>
</dbReference>
<dbReference type="eggNOG" id="ENOG50300ST">
    <property type="taxonomic scope" value="Bacteria"/>
</dbReference>
<comment type="caution">
    <text evidence="2">The sequence shown here is derived from an EMBL/GenBank/DDBJ whole genome shotgun (WGS) entry which is preliminary data.</text>
</comment>
<dbReference type="HOGENOM" id="CLU_209559_0_0_10"/>
<evidence type="ECO:0000313" key="2">
    <source>
        <dbReference type="EMBL" id="EIY47860.1"/>
    </source>
</evidence>
<evidence type="ECO:0000256" key="1">
    <source>
        <dbReference type="SAM" id="Phobius"/>
    </source>
</evidence>